<evidence type="ECO:0000313" key="2">
    <source>
        <dbReference type="EMBL" id="AIF46887.1"/>
    </source>
</evidence>
<feature type="chain" id="PRO_5001706584" description="START domain-containing protein" evidence="1">
    <location>
        <begin position="20"/>
        <end position="241"/>
    </location>
</feature>
<sequence length="241" mass="26760">MVGRWCFVAVGMWCGAVFAESLPAPALKAGDNWVYVDTVETGPQGWSRKNESITVERVDADSMLVSIRQEGSTQPPVERLVGRDWSRSRDINGTQQVVNRPLVFPLSSGKKWRVEYTEANPNRQHTSETFSSELTVVGWEDVQVPAGSFRAMKIEAQGQWSAVVAPAVSTDSHGQVDAGGAVSLSQSQVTRPRTTSGRMYKAFWYVPEQKRFVKAVEEYYDSKGVRSSRYTEELQSSKVSG</sequence>
<evidence type="ECO:0000256" key="1">
    <source>
        <dbReference type="SAM" id="SignalP"/>
    </source>
</evidence>
<protein>
    <recommendedName>
        <fullName evidence="4">START domain-containing protein</fullName>
    </recommendedName>
</protein>
<dbReference type="Gene3D" id="2.40.360.20">
    <property type="match status" value="1"/>
</dbReference>
<dbReference type="AlphaFoldDB" id="A0A075JZE9"/>
<reference evidence="2 3" key="1">
    <citation type="submission" date="2014-07" db="EMBL/GenBank/DDBJ databases">
        <title>Complete Genome Sequence of Dyella japonica Strain A8 Isolated from Malaysian Tropical Soil.</title>
        <authorList>
            <person name="Hui R.K.H."/>
            <person name="Chen J.-W."/>
            <person name="Chan K.-G."/>
            <person name="Leung F.C.C."/>
        </authorList>
    </citation>
    <scope>NUCLEOTIDE SEQUENCE [LARGE SCALE GENOMIC DNA]</scope>
    <source>
        <strain evidence="2 3">A8</strain>
    </source>
</reference>
<feature type="signal peptide" evidence="1">
    <location>
        <begin position="1"/>
        <end position="19"/>
    </location>
</feature>
<evidence type="ECO:0000313" key="3">
    <source>
        <dbReference type="Proteomes" id="UP000027987"/>
    </source>
</evidence>
<evidence type="ECO:0008006" key="4">
    <source>
        <dbReference type="Google" id="ProtNLM"/>
    </source>
</evidence>
<gene>
    <name evidence="2" type="ORF">HY57_06220</name>
</gene>
<dbReference type="HOGENOM" id="CLU_1033170_0_0_6"/>
<dbReference type="EMBL" id="CP008884">
    <property type="protein sequence ID" value="AIF46887.1"/>
    <property type="molecule type" value="Genomic_DNA"/>
</dbReference>
<proteinExistence type="predicted"/>
<dbReference type="KEGG" id="dja:HY57_06220"/>
<keyword evidence="3" id="KW-1185">Reference proteome</keyword>
<name>A0A075JZE9_9GAMM</name>
<dbReference type="PATRIC" id="fig|1217721.7.peg.1298"/>
<keyword evidence="1" id="KW-0732">Signal</keyword>
<accession>A0A075JZE9</accession>
<dbReference type="Proteomes" id="UP000027987">
    <property type="component" value="Chromosome"/>
</dbReference>
<organism evidence="2 3">
    <name type="scientific">Dyella japonica A8</name>
    <dbReference type="NCBI Taxonomy" id="1217721"/>
    <lineage>
        <taxon>Bacteria</taxon>
        <taxon>Pseudomonadati</taxon>
        <taxon>Pseudomonadota</taxon>
        <taxon>Gammaproteobacteria</taxon>
        <taxon>Lysobacterales</taxon>
        <taxon>Rhodanobacteraceae</taxon>
        <taxon>Dyella</taxon>
    </lineage>
</organism>